<dbReference type="PANTHER" id="PTHR13887">
    <property type="entry name" value="GLUTATHIONE S-TRANSFERASE KAPPA"/>
    <property type="match status" value="1"/>
</dbReference>
<dbReference type="EMBL" id="QFXE01000001">
    <property type="protein sequence ID" value="RDH88455.1"/>
    <property type="molecule type" value="Genomic_DNA"/>
</dbReference>
<dbReference type="Gene3D" id="1.10.472.60">
    <property type="entry name" value="putative protein disulfide isomerase domain"/>
    <property type="match status" value="1"/>
</dbReference>
<protein>
    <submittedName>
        <fullName evidence="1">DsbA family protein</fullName>
    </submittedName>
</protein>
<proteinExistence type="predicted"/>
<dbReference type="AlphaFoldDB" id="A0A370DTC9"/>
<dbReference type="InterPro" id="IPR036249">
    <property type="entry name" value="Thioredoxin-like_sf"/>
</dbReference>
<organism evidence="1 2">
    <name type="scientific">endosymbiont of Escarpia spicata</name>
    <dbReference type="NCBI Taxonomy" id="2200908"/>
    <lineage>
        <taxon>Bacteria</taxon>
        <taxon>Pseudomonadati</taxon>
        <taxon>Pseudomonadota</taxon>
        <taxon>Gammaproteobacteria</taxon>
        <taxon>sulfur-oxidizing symbionts</taxon>
    </lineage>
</organism>
<keyword evidence="2" id="KW-1185">Reference proteome</keyword>
<dbReference type="CDD" id="cd03025">
    <property type="entry name" value="DsbA_FrnE_like"/>
    <property type="match status" value="1"/>
</dbReference>
<name>A0A370DTC9_9GAMM</name>
<dbReference type="Proteomes" id="UP000254771">
    <property type="component" value="Unassembled WGS sequence"/>
</dbReference>
<gene>
    <name evidence="1" type="ORF">DIZ78_00525</name>
</gene>
<dbReference type="Pfam" id="PF13743">
    <property type="entry name" value="Thioredoxin_5"/>
    <property type="match status" value="1"/>
</dbReference>
<sequence>MTESTLFYIHDPMCSWCWAFRPVLAQLGEQLPPGVKLQKLLGGLAPESDDPMPEEMQQTLQATWKRIQEKLPETRFNFDFWQQCKPRRSTYPACRAVIAAGLQDAAFAEAMILAIQEAYYLYAQNPSDNKTLIQLAGNIGLDEQQFSEALETPATHRLLEEEIENSRSMGARSFPALILQQGTGFWPIPVDYLNVRPILETLDMVLD</sequence>
<evidence type="ECO:0000313" key="2">
    <source>
        <dbReference type="Proteomes" id="UP000254771"/>
    </source>
</evidence>
<evidence type="ECO:0000313" key="1">
    <source>
        <dbReference type="EMBL" id="RDH88455.1"/>
    </source>
</evidence>
<dbReference type="PANTHER" id="PTHR13887:SF54">
    <property type="entry name" value="DSBA FAMILY PROTEIN"/>
    <property type="match status" value="1"/>
</dbReference>
<dbReference type="Gene3D" id="3.40.30.10">
    <property type="entry name" value="Glutaredoxin"/>
    <property type="match status" value="1"/>
</dbReference>
<dbReference type="SUPFAM" id="SSF52833">
    <property type="entry name" value="Thioredoxin-like"/>
    <property type="match status" value="1"/>
</dbReference>
<reference evidence="1 2" key="1">
    <citation type="journal article" date="2018" name="ISME J.">
        <title>Endosymbiont genomes yield clues of tubeworm success.</title>
        <authorList>
            <person name="Li Y."/>
            <person name="Liles M.R."/>
            <person name="Halanych K.M."/>
        </authorList>
    </citation>
    <scope>NUCLEOTIDE SEQUENCE [LARGE SCALE GENOMIC DNA]</scope>
    <source>
        <strain evidence="1">A1462</strain>
    </source>
</reference>
<comment type="caution">
    <text evidence="1">The sequence shown here is derived from an EMBL/GenBank/DDBJ whole genome shotgun (WGS) entry which is preliminary data.</text>
</comment>
<accession>A0A370DTC9</accession>